<dbReference type="Proteomes" id="UP000887013">
    <property type="component" value="Unassembled WGS sequence"/>
</dbReference>
<name>A0A8X6UR91_NEPPI</name>
<organism evidence="1 2">
    <name type="scientific">Nephila pilipes</name>
    <name type="common">Giant wood spider</name>
    <name type="synonym">Nephila maculata</name>
    <dbReference type="NCBI Taxonomy" id="299642"/>
    <lineage>
        <taxon>Eukaryota</taxon>
        <taxon>Metazoa</taxon>
        <taxon>Ecdysozoa</taxon>
        <taxon>Arthropoda</taxon>
        <taxon>Chelicerata</taxon>
        <taxon>Arachnida</taxon>
        <taxon>Araneae</taxon>
        <taxon>Araneomorphae</taxon>
        <taxon>Entelegynae</taxon>
        <taxon>Araneoidea</taxon>
        <taxon>Nephilidae</taxon>
        <taxon>Nephila</taxon>
    </lineage>
</organism>
<keyword evidence="2" id="KW-1185">Reference proteome</keyword>
<comment type="caution">
    <text evidence="1">The sequence shown here is derived from an EMBL/GenBank/DDBJ whole genome shotgun (WGS) entry which is preliminary data.</text>
</comment>
<accession>A0A8X6UR91</accession>
<protein>
    <submittedName>
        <fullName evidence="1">Uncharacterized protein</fullName>
    </submittedName>
</protein>
<proteinExistence type="predicted"/>
<dbReference type="AlphaFoldDB" id="A0A8X6UR91"/>
<reference evidence="1" key="1">
    <citation type="submission" date="2020-08" db="EMBL/GenBank/DDBJ databases">
        <title>Multicomponent nature underlies the extraordinary mechanical properties of spider dragline silk.</title>
        <authorList>
            <person name="Kono N."/>
            <person name="Nakamura H."/>
            <person name="Mori M."/>
            <person name="Yoshida Y."/>
            <person name="Ohtoshi R."/>
            <person name="Malay A.D."/>
            <person name="Moran D.A.P."/>
            <person name="Tomita M."/>
            <person name="Numata K."/>
            <person name="Arakawa K."/>
        </authorList>
    </citation>
    <scope>NUCLEOTIDE SEQUENCE</scope>
</reference>
<gene>
    <name evidence="1" type="ORF">NPIL_25681</name>
</gene>
<sequence>MVESPGFKMWSPTLMWKAYLCGTQNRRLPFDTRDQGQLGLFTRGVLFFDNDARPPIARDTKKKIFVSPHGLTVTTFLLHCSQHYPDTFRSNKEVQQIVKNFL</sequence>
<dbReference type="EMBL" id="BMAW01131519">
    <property type="protein sequence ID" value="GFU39765.1"/>
    <property type="molecule type" value="Genomic_DNA"/>
</dbReference>
<evidence type="ECO:0000313" key="1">
    <source>
        <dbReference type="EMBL" id="GFU39765.1"/>
    </source>
</evidence>
<evidence type="ECO:0000313" key="2">
    <source>
        <dbReference type="Proteomes" id="UP000887013"/>
    </source>
</evidence>